<protein>
    <submittedName>
        <fullName evidence="1">Uncharacterized protein</fullName>
    </submittedName>
</protein>
<comment type="caution">
    <text evidence="1">The sequence shown here is derived from an EMBL/GenBank/DDBJ whole genome shotgun (WGS) entry which is preliminary data.</text>
</comment>
<name>A0A5J4WAF4_9EUKA</name>
<dbReference type="EMBL" id="SNRW01002713">
    <property type="protein sequence ID" value="KAA6391934.1"/>
    <property type="molecule type" value="Genomic_DNA"/>
</dbReference>
<organism evidence="1 2">
    <name type="scientific">Streblomastix strix</name>
    <dbReference type="NCBI Taxonomy" id="222440"/>
    <lineage>
        <taxon>Eukaryota</taxon>
        <taxon>Metamonada</taxon>
        <taxon>Preaxostyla</taxon>
        <taxon>Oxymonadida</taxon>
        <taxon>Streblomastigidae</taxon>
        <taxon>Streblomastix</taxon>
    </lineage>
</organism>
<gene>
    <name evidence="1" type="ORF">EZS28_012537</name>
</gene>
<dbReference type="Proteomes" id="UP000324800">
    <property type="component" value="Unassembled WGS sequence"/>
</dbReference>
<evidence type="ECO:0000313" key="2">
    <source>
        <dbReference type="Proteomes" id="UP000324800"/>
    </source>
</evidence>
<dbReference type="AlphaFoldDB" id="A0A5J4WAF4"/>
<evidence type="ECO:0000313" key="1">
    <source>
        <dbReference type="EMBL" id="KAA6391934.1"/>
    </source>
</evidence>
<reference evidence="1 2" key="1">
    <citation type="submission" date="2019-03" db="EMBL/GenBank/DDBJ databases">
        <title>Single cell metagenomics reveals metabolic interactions within the superorganism composed of flagellate Streblomastix strix and complex community of Bacteroidetes bacteria on its surface.</title>
        <authorList>
            <person name="Treitli S.C."/>
            <person name="Kolisko M."/>
            <person name="Husnik F."/>
            <person name="Keeling P."/>
            <person name="Hampl V."/>
        </authorList>
    </citation>
    <scope>NUCLEOTIDE SEQUENCE [LARGE SCALE GENOMIC DNA]</scope>
    <source>
        <strain evidence="1">ST1C</strain>
    </source>
</reference>
<dbReference type="OrthoDB" id="10692865at2759"/>
<accession>A0A5J4WAF4</accession>
<proteinExistence type="predicted"/>
<sequence>MNAREEINADKALALDLEVADRLKRVVDKISEELKSNNLLQYGAYSSLLSIIDAQARIVLSRTLISLRQIKRAKYYIQPLINIQSDKDKINPLIHLPPSLATTVVMIDSVIRTCEDSQRITIDKQEDQNVHICKNNQCDRIIDILDEHSRIIFQSQTLNDEIQILSSQTPSLLLLRGDLLRLSSNMHQSSSSSLQQLIQALSSYRDSLILLRQSELLESFKALQFAFQSCSDYYEISEILSKEEQSKQSVQQVRNGIEDGQTQSDGMDEDNILSDINKVAQEQLTPSNQLFNQLSSSLKAVISLFFNPNSILPQQVQQSVQQQKYQSGIQQIISESFKIDNALQSGLGDAGFIGNEQLYPKIGLSSLNSLQLKQYVWNKMEGDDVSQQQVKSHSKKQQNQESPLFTERTAFKYYVDEVGVLTSDSARGQLVLRDDYTVACTVSAPPVASEFIRDISAQQPIDLQIDNQILDSQTIKPSHTLLIDSSSSSVNNSGSQPLPLQPLHLSKTGLSVQCWLGMAQTYINMAHIIKQTQRAHELKLKRQQIYGIGVDQYKGKNEIQKKEQNIGIKKYQMEQKNENDKIADIEEIERNRQSKELKKALQFENNALLCVSCAWHLAPISPNVYHFIACLLASHNKFEAAETILLYDNDYNPLTSLKRMLIHETRDKQLDERFLDPQTQTTNSRLIHQAKYRLQQSLSIDKHRGSRAAQTWVALAVVLCYEGSEEDSISALNSAKKLLIGEQQKDNTKQRNDKDISNSNLYQFHLHAQLPQLIEDIDSAI</sequence>